<proteinExistence type="predicted"/>
<evidence type="ECO:0000313" key="2">
    <source>
        <dbReference type="Proteomes" id="UP000585507"/>
    </source>
</evidence>
<sequence>MALSILSDCGSRIGRHLADVVNLFDPEIIVVGGEAVEFGDALLAPIRRTMEEFAFFNNPELIPDWVPGSWARGAAALATQNIFEFERSPSR</sequence>
<dbReference type="Gene3D" id="3.30.420.40">
    <property type="match status" value="1"/>
</dbReference>
<protein>
    <submittedName>
        <fullName evidence="1">Putative NBD/HSP70 family sugar kinase</fullName>
    </submittedName>
</protein>
<organism evidence="1 2">
    <name type="scientific">Rhizobium giardinii</name>
    <dbReference type="NCBI Taxonomy" id="56731"/>
    <lineage>
        <taxon>Bacteria</taxon>
        <taxon>Pseudomonadati</taxon>
        <taxon>Pseudomonadota</taxon>
        <taxon>Alphaproteobacteria</taxon>
        <taxon>Hyphomicrobiales</taxon>
        <taxon>Rhizobiaceae</taxon>
        <taxon>Rhizobium/Agrobacterium group</taxon>
        <taxon>Rhizobium</taxon>
    </lineage>
</organism>
<keyword evidence="1" id="KW-0808">Transferase</keyword>
<dbReference type="Pfam" id="PF00480">
    <property type="entry name" value="ROK"/>
    <property type="match status" value="1"/>
</dbReference>
<gene>
    <name evidence="1" type="ORF">GGD55_005667</name>
</gene>
<evidence type="ECO:0000313" key="1">
    <source>
        <dbReference type="EMBL" id="MBB5538924.1"/>
    </source>
</evidence>
<comment type="caution">
    <text evidence="1">The sequence shown here is derived from an EMBL/GenBank/DDBJ whole genome shotgun (WGS) entry which is preliminary data.</text>
</comment>
<keyword evidence="2" id="KW-1185">Reference proteome</keyword>
<dbReference type="InterPro" id="IPR000600">
    <property type="entry name" value="ROK"/>
</dbReference>
<dbReference type="GO" id="GO:0016301">
    <property type="term" value="F:kinase activity"/>
    <property type="evidence" value="ECO:0007669"/>
    <property type="project" value="UniProtKB-KW"/>
</dbReference>
<dbReference type="Proteomes" id="UP000585507">
    <property type="component" value="Unassembled WGS sequence"/>
</dbReference>
<dbReference type="AlphaFoldDB" id="A0A7W8XB54"/>
<dbReference type="EMBL" id="JACHBK010000016">
    <property type="protein sequence ID" value="MBB5538924.1"/>
    <property type="molecule type" value="Genomic_DNA"/>
</dbReference>
<name>A0A7W8XB54_9HYPH</name>
<accession>A0A7W8XB54</accession>
<reference evidence="1 2" key="1">
    <citation type="submission" date="2020-08" db="EMBL/GenBank/DDBJ databases">
        <title>Genomic Encyclopedia of Type Strains, Phase IV (KMG-V): Genome sequencing to study the core and pangenomes of soil and plant-associated prokaryotes.</title>
        <authorList>
            <person name="Whitman W."/>
        </authorList>
    </citation>
    <scope>NUCLEOTIDE SEQUENCE [LARGE SCALE GENOMIC DNA]</scope>
    <source>
        <strain evidence="1 2">SEMIA 4084</strain>
    </source>
</reference>
<dbReference type="InterPro" id="IPR043129">
    <property type="entry name" value="ATPase_NBD"/>
</dbReference>
<keyword evidence="1" id="KW-0418">Kinase</keyword>
<dbReference type="SUPFAM" id="SSF53067">
    <property type="entry name" value="Actin-like ATPase domain"/>
    <property type="match status" value="1"/>
</dbReference>
<dbReference type="RefSeq" id="WP_026203405.1">
    <property type="nucleotide sequence ID" value="NZ_JACHBK010000016.1"/>
</dbReference>